<keyword evidence="4" id="KW-1185">Reference proteome</keyword>
<gene>
    <name evidence="3" type="ORF">RXV79_08225</name>
</gene>
<accession>A0ABZ0CYR5</accession>
<feature type="chain" id="PRO_5046448774" evidence="2">
    <location>
        <begin position="25"/>
        <end position="511"/>
    </location>
</feature>
<organism evidence="3 4">
    <name type="scientific">Piscinibacter gummiphilus</name>
    <dbReference type="NCBI Taxonomy" id="946333"/>
    <lineage>
        <taxon>Bacteria</taxon>
        <taxon>Pseudomonadati</taxon>
        <taxon>Pseudomonadota</taxon>
        <taxon>Betaproteobacteria</taxon>
        <taxon>Burkholderiales</taxon>
        <taxon>Sphaerotilaceae</taxon>
        <taxon>Piscinibacter</taxon>
    </lineage>
</organism>
<evidence type="ECO:0000313" key="3">
    <source>
        <dbReference type="EMBL" id="WOB10040.1"/>
    </source>
</evidence>
<feature type="signal peptide" evidence="2">
    <location>
        <begin position="1"/>
        <end position="24"/>
    </location>
</feature>
<dbReference type="EMBL" id="CP136336">
    <property type="protein sequence ID" value="WOB10040.1"/>
    <property type="molecule type" value="Genomic_DNA"/>
</dbReference>
<feature type="region of interest" description="Disordered" evidence="1">
    <location>
        <begin position="326"/>
        <end position="402"/>
    </location>
</feature>
<dbReference type="Proteomes" id="UP001303946">
    <property type="component" value="Chromosome"/>
</dbReference>
<reference evidence="3 4" key="1">
    <citation type="submission" date="2023-10" db="EMBL/GenBank/DDBJ databases">
        <title>Bacteria for the degradation of biodegradable plastic PBAT(Polybutylene adipate terephthalate).</title>
        <authorList>
            <person name="Weon H.-Y."/>
            <person name="Yeon J."/>
        </authorList>
    </citation>
    <scope>NUCLEOTIDE SEQUENCE [LARGE SCALE GENOMIC DNA]</scope>
    <source>
        <strain evidence="3 4">SBD 7-3</strain>
    </source>
</reference>
<sequence length="511" mass="55399">MRRGLTRAALVLLSASLALPPLHAAPARQRGGSCVSGNCANGEGSVRFSFATYTGPWVKSDFTAGTYSVVYTAFPDQTFELTVDAAGYPVKGTVPRGSKDDVLRDPSVYTGSFAKTWNPFDRSHVARYAQGRYTDARGVAYEGEFDFVPGIVGAGTVTGGYYIFQGTRIDEDADEVTSGLYISDWTSHDVRAGEYPSYLPVVFHRARPDYIAKLQDDLRRDLERVNAEEAAKLARERESRESWNTLFATALGVAAVVGVAKVASRSSGGSTGTVNALGDTLASKQSAPAANQKMVGELRERAKTDPVLAKRIGKSSDAELTAMLQQAGRTAPPKMTVAEYRAASQQQETEKVAKAAQAEKDRQARDKEAREKAAKENEKAELAAAERARKKAEAEAARKAEQEAEEQAKREYLVALARGTQLKARTCPGGEGQYYVVGLLPKIKPEKVDCVDLHYRARCEGHANYIDGVGKTFLGIATDCFMGDTYKIEPKPACPLAQLQVTVKEIRACGR</sequence>
<keyword evidence="2" id="KW-0732">Signal</keyword>
<name>A0ABZ0CYR5_9BURK</name>
<protein>
    <submittedName>
        <fullName evidence="3">Uncharacterized protein</fullName>
    </submittedName>
</protein>
<evidence type="ECO:0000256" key="1">
    <source>
        <dbReference type="SAM" id="MobiDB-lite"/>
    </source>
</evidence>
<proteinExistence type="predicted"/>
<evidence type="ECO:0000313" key="4">
    <source>
        <dbReference type="Proteomes" id="UP001303946"/>
    </source>
</evidence>
<evidence type="ECO:0000256" key="2">
    <source>
        <dbReference type="SAM" id="SignalP"/>
    </source>
</evidence>
<dbReference type="RefSeq" id="WP_316702935.1">
    <property type="nucleotide sequence ID" value="NZ_CP136336.1"/>
</dbReference>
<feature type="compositionally biased region" description="Basic and acidic residues" evidence="1">
    <location>
        <begin position="348"/>
        <end position="402"/>
    </location>
</feature>